<protein>
    <submittedName>
        <fullName evidence="1">Uncharacterized protein</fullName>
    </submittedName>
</protein>
<sequence>MHLSVKEDEVKRHALCVRLVLLALAHTFAIARLVRTVCFKGFMQRRLLALLGCIWLCFALGIVCTVFTVKLKIQTEYILRALENFYSQQQMTEEPAGECKTASCRWHSDYLWGRLNESVDPCQDFYAHVCSSAWFREDGRLSDQPYADFSVAQLLADVRDTLTRYGRQQPVGERGAWSFPAQGVSLLRLCDRASSSSSPNGWNEVHEALFRAGLGGWPYVDEPYGDWSLLPVLAGLERDVGEGVLANVAMRRDLSQADEYQLHVEPAETLLHRFLLHRRSSSSLVEYETQLAQLLSSAAGGNASGVVVANASSSRDSVFSRLASDLVAFEKRLEAIRGAPLLPLEQRYVRAGQLGAVAKWNWTAFLAETFHGTRTVVYNTTVVCDRCAYFGKAMLLVQETPQRTLANYAGVRMIVLLSPLLSADEPWSAFVTRLASKGLSGLSERLEACLGLLERTYRYGSAMLARMSLGRQFSTVYRTQYDRQLAAVASSVLHSASQRATRLAFLRSEERRRAQSKLQAVSFQVFGTAPSLYWPALYYGVSSPLLRESEPLASAIALLRHTRRAYLSSRTPNLDLDAQYPLPVFGAPNSYYFPLRNLLFLPHSLTAFLTRVSNTIDAPFIPVVGRPLLAEALRAIDALDGRHVDDTLSLHTWWGLNSSARFERLTRCLLDQYGELFWSSSSGGVGANWREHVDVHALFRDVATVAPLLDAFREQPGSTKLSVRVSRARVLEPRQLFFVNFALSLCDHHGRGAMGRLQTKLGLVPNAVRVNLALANSKEFARAFQCKPNRPMTPATRCRVW</sequence>
<evidence type="ECO:0000313" key="2">
    <source>
        <dbReference type="Proteomes" id="UP000821845"/>
    </source>
</evidence>
<dbReference type="EMBL" id="CM023482">
    <property type="protein sequence ID" value="KAH6937615.1"/>
    <property type="molecule type" value="Genomic_DNA"/>
</dbReference>
<accession>A0ACB7SSG0</accession>
<name>A0ACB7SSG0_HYAAI</name>
<proteinExistence type="predicted"/>
<organism evidence="1 2">
    <name type="scientific">Hyalomma asiaticum</name>
    <name type="common">Tick</name>
    <dbReference type="NCBI Taxonomy" id="266040"/>
    <lineage>
        <taxon>Eukaryota</taxon>
        <taxon>Metazoa</taxon>
        <taxon>Ecdysozoa</taxon>
        <taxon>Arthropoda</taxon>
        <taxon>Chelicerata</taxon>
        <taxon>Arachnida</taxon>
        <taxon>Acari</taxon>
        <taxon>Parasitiformes</taxon>
        <taxon>Ixodida</taxon>
        <taxon>Ixodoidea</taxon>
        <taxon>Ixodidae</taxon>
        <taxon>Hyalomminae</taxon>
        <taxon>Hyalomma</taxon>
    </lineage>
</organism>
<dbReference type="Proteomes" id="UP000821845">
    <property type="component" value="Chromosome 2"/>
</dbReference>
<comment type="caution">
    <text evidence="1">The sequence shown here is derived from an EMBL/GenBank/DDBJ whole genome shotgun (WGS) entry which is preliminary data.</text>
</comment>
<reference evidence="1" key="1">
    <citation type="submission" date="2020-05" db="EMBL/GenBank/DDBJ databases">
        <title>Large-scale comparative analyses of tick genomes elucidate their genetic diversity and vector capacities.</title>
        <authorList>
            <person name="Jia N."/>
            <person name="Wang J."/>
            <person name="Shi W."/>
            <person name="Du L."/>
            <person name="Sun Y."/>
            <person name="Zhan W."/>
            <person name="Jiang J."/>
            <person name="Wang Q."/>
            <person name="Zhang B."/>
            <person name="Ji P."/>
            <person name="Sakyi L.B."/>
            <person name="Cui X."/>
            <person name="Yuan T."/>
            <person name="Jiang B."/>
            <person name="Yang W."/>
            <person name="Lam T.T.-Y."/>
            <person name="Chang Q."/>
            <person name="Ding S."/>
            <person name="Wang X."/>
            <person name="Zhu J."/>
            <person name="Ruan X."/>
            <person name="Zhao L."/>
            <person name="Wei J."/>
            <person name="Que T."/>
            <person name="Du C."/>
            <person name="Cheng J."/>
            <person name="Dai P."/>
            <person name="Han X."/>
            <person name="Huang E."/>
            <person name="Gao Y."/>
            <person name="Liu J."/>
            <person name="Shao H."/>
            <person name="Ye R."/>
            <person name="Li L."/>
            <person name="Wei W."/>
            <person name="Wang X."/>
            <person name="Wang C."/>
            <person name="Yang T."/>
            <person name="Huo Q."/>
            <person name="Li W."/>
            <person name="Guo W."/>
            <person name="Chen H."/>
            <person name="Zhou L."/>
            <person name="Ni X."/>
            <person name="Tian J."/>
            <person name="Zhou Y."/>
            <person name="Sheng Y."/>
            <person name="Liu T."/>
            <person name="Pan Y."/>
            <person name="Xia L."/>
            <person name="Li J."/>
            <person name="Zhao F."/>
            <person name="Cao W."/>
        </authorList>
    </citation>
    <scope>NUCLEOTIDE SEQUENCE</scope>
    <source>
        <strain evidence="1">Hyas-2018</strain>
    </source>
</reference>
<evidence type="ECO:0000313" key="1">
    <source>
        <dbReference type="EMBL" id="KAH6937615.1"/>
    </source>
</evidence>
<gene>
    <name evidence="1" type="ORF">HPB50_002128</name>
</gene>
<keyword evidence="2" id="KW-1185">Reference proteome</keyword>